<dbReference type="AlphaFoldDB" id="A0A7M5V3I2"/>
<evidence type="ECO:0000313" key="4">
    <source>
        <dbReference type="Proteomes" id="UP000594262"/>
    </source>
</evidence>
<dbReference type="PROSITE" id="PS50304">
    <property type="entry name" value="TUDOR"/>
    <property type="match status" value="1"/>
</dbReference>
<feature type="compositionally biased region" description="Low complexity" evidence="1">
    <location>
        <begin position="133"/>
        <end position="150"/>
    </location>
</feature>
<feature type="compositionally biased region" description="Basic residues" evidence="1">
    <location>
        <begin position="162"/>
        <end position="174"/>
    </location>
</feature>
<name>A0A7M5V3I2_9CNID</name>
<dbReference type="SUPFAM" id="SSF63748">
    <property type="entry name" value="Tudor/PWWP/MBT"/>
    <property type="match status" value="1"/>
</dbReference>
<dbReference type="OrthoDB" id="79171at2759"/>
<feature type="region of interest" description="Disordered" evidence="1">
    <location>
        <begin position="48"/>
        <end position="83"/>
    </location>
</feature>
<evidence type="ECO:0000313" key="3">
    <source>
        <dbReference type="EnsemblMetazoa" id="CLYHEMP010708.1"/>
    </source>
</evidence>
<reference evidence="3" key="1">
    <citation type="submission" date="2021-01" db="UniProtKB">
        <authorList>
            <consortium name="EnsemblMetazoa"/>
        </authorList>
    </citation>
    <scope>IDENTIFICATION</scope>
</reference>
<protein>
    <recommendedName>
        <fullName evidence="2">Tudor domain-containing protein</fullName>
    </recommendedName>
</protein>
<feature type="compositionally biased region" description="Basic and acidic residues" evidence="1">
    <location>
        <begin position="175"/>
        <end position="188"/>
    </location>
</feature>
<feature type="compositionally biased region" description="Basic and acidic residues" evidence="1">
    <location>
        <begin position="152"/>
        <end position="161"/>
    </location>
</feature>
<dbReference type="Proteomes" id="UP000594262">
    <property type="component" value="Unplaced"/>
</dbReference>
<feature type="compositionally biased region" description="Polar residues" evidence="1">
    <location>
        <begin position="231"/>
        <end position="243"/>
    </location>
</feature>
<dbReference type="InterPro" id="IPR002999">
    <property type="entry name" value="Tudor"/>
</dbReference>
<keyword evidence="4" id="KW-1185">Reference proteome</keyword>
<feature type="compositionally biased region" description="Polar residues" evidence="1">
    <location>
        <begin position="122"/>
        <end position="132"/>
    </location>
</feature>
<organism evidence="3 4">
    <name type="scientific">Clytia hemisphaerica</name>
    <dbReference type="NCBI Taxonomy" id="252671"/>
    <lineage>
        <taxon>Eukaryota</taxon>
        <taxon>Metazoa</taxon>
        <taxon>Cnidaria</taxon>
        <taxon>Hydrozoa</taxon>
        <taxon>Hydroidolina</taxon>
        <taxon>Leptothecata</taxon>
        <taxon>Obeliida</taxon>
        <taxon>Clytiidae</taxon>
        <taxon>Clytia</taxon>
    </lineage>
</organism>
<proteinExistence type="predicted"/>
<sequence length="249" mass="28057">MADETDLETYKAQLEQVEAALLIDENNEDLLKLKQDLLEVISLSEELEEINEIPEGTGDEEPKKEEKHKWKQGDRVQAERKADGKVHNAKIEMIADDGLTCVVKFDNIGAVEVVQITGLQAATESTEPSQEASSSTTNPQGQQNNTQKQGKLTREELERRKEIKKKKLLKKKQRMKDFEEKRESEKNRWQSFFKKGTSGKGKGKVKGLNKKSIFASREDGKGKIGVGTCGTSGKQMTSYTPASQYMYKK</sequence>
<evidence type="ECO:0000259" key="2">
    <source>
        <dbReference type="PROSITE" id="PS50304"/>
    </source>
</evidence>
<dbReference type="Gene3D" id="2.30.30.140">
    <property type="match status" value="1"/>
</dbReference>
<feature type="domain" description="Tudor" evidence="2">
    <location>
        <begin position="69"/>
        <end position="129"/>
    </location>
</feature>
<dbReference type="RefSeq" id="XP_066933635.1">
    <property type="nucleotide sequence ID" value="XM_067077534.1"/>
</dbReference>
<feature type="region of interest" description="Disordered" evidence="1">
    <location>
        <begin position="122"/>
        <end position="249"/>
    </location>
</feature>
<accession>A0A7M5V3I2</accession>
<evidence type="ECO:0000256" key="1">
    <source>
        <dbReference type="SAM" id="MobiDB-lite"/>
    </source>
</evidence>
<dbReference type="GeneID" id="136821302"/>
<feature type="compositionally biased region" description="Basic and acidic residues" evidence="1">
    <location>
        <begin position="60"/>
        <end position="83"/>
    </location>
</feature>
<dbReference type="EnsemblMetazoa" id="CLYHEMT010708.1">
    <property type="protein sequence ID" value="CLYHEMP010708.1"/>
    <property type="gene ID" value="CLYHEMG010708"/>
</dbReference>